<dbReference type="GO" id="GO:0016614">
    <property type="term" value="F:oxidoreductase activity, acting on CH-OH group of donors"/>
    <property type="evidence" value="ECO:0007669"/>
    <property type="project" value="InterPro"/>
</dbReference>
<dbReference type="SUPFAM" id="SSF54373">
    <property type="entry name" value="FAD-linked reductases, C-terminal domain"/>
    <property type="match status" value="1"/>
</dbReference>
<evidence type="ECO:0000313" key="8">
    <source>
        <dbReference type="Proteomes" id="UP000053259"/>
    </source>
</evidence>
<dbReference type="EMBL" id="KN847566">
    <property type="protein sequence ID" value="KIW00229.1"/>
    <property type="molecule type" value="Genomic_DNA"/>
</dbReference>
<comment type="similarity">
    <text evidence="1 4">Belongs to the GMC oxidoreductase family.</text>
</comment>
<evidence type="ECO:0000256" key="4">
    <source>
        <dbReference type="RuleBase" id="RU003968"/>
    </source>
</evidence>
<evidence type="ECO:0000259" key="6">
    <source>
        <dbReference type="PROSITE" id="PS00624"/>
    </source>
</evidence>
<dbReference type="STRING" id="253628.A0A0D2AM54"/>
<dbReference type="InterPro" id="IPR007867">
    <property type="entry name" value="GMC_OxRtase_C"/>
</dbReference>
<dbReference type="Gene3D" id="3.50.50.60">
    <property type="entry name" value="FAD/NAD(P)-binding domain"/>
    <property type="match status" value="1"/>
</dbReference>
<organism evidence="7 8">
    <name type="scientific">Verruconis gallopava</name>
    <dbReference type="NCBI Taxonomy" id="253628"/>
    <lineage>
        <taxon>Eukaryota</taxon>
        <taxon>Fungi</taxon>
        <taxon>Dikarya</taxon>
        <taxon>Ascomycota</taxon>
        <taxon>Pezizomycotina</taxon>
        <taxon>Dothideomycetes</taxon>
        <taxon>Pleosporomycetidae</taxon>
        <taxon>Venturiales</taxon>
        <taxon>Sympoventuriaceae</taxon>
        <taxon>Verruconis</taxon>
    </lineage>
</organism>
<dbReference type="SUPFAM" id="SSF51905">
    <property type="entry name" value="FAD/NAD(P)-binding domain"/>
    <property type="match status" value="1"/>
</dbReference>
<accession>A0A0D2AM54</accession>
<dbReference type="PROSITE" id="PS00624">
    <property type="entry name" value="GMC_OXRED_2"/>
    <property type="match status" value="1"/>
</dbReference>
<dbReference type="PROSITE" id="PS00623">
    <property type="entry name" value="GMC_OXRED_1"/>
    <property type="match status" value="1"/>
</dbReference>
<dbReference type="Pfam" id="PF05199">
    <property type="entry name" value="GMC_oxred_C"/>
    <property type="match status" value="1"/>
</dbReference>
<dbReference type="GO" id="GO:0050660">
    <property type="term" value="F:flavin adenine dinucleotide binding"/>
    <property type="evidence" value="ECO:0007669"/>
    <property type="project" value="InterPro"/>
</dbReference>
<reference evidence="7 8" key="1">
    <citation type="submission" date="2015-01" db="EMBL/GenBank/DDBJ databases">
        <title>The Genome Sequence of Ochroconis gallopava CBS43764.</title>
        <authorList>
            <consortium name="The Broad Institute Genomics Platform"/>
            <person name="Cuomo C."/>
            <person name="de Hoog S."/>
            <person name="Gorbushina A."/>
            <person name="Stielow B."/>
            <person name="Teixiera M."/>
            <person name="Abouelleil A."/>
            <person name="Chapman S.B."/>
            <person name="Priest M."/>
            <person name="Young S.K."/>
            <person name="Wortman J."/>
            <person name="Nusbaum C."/>
            <person name="Birren B."/>
        </authorList>
    </citation>
    <scope>NUCLEOTIDE SEQUENCE [LARGE SCALE GENOMIC DNA]</scope>
    <source>
        <strain evidence="7 8">CBS 43764</strain>
    </source>
</reference>
<dbReference type="OrthoDB" id="269227at2759"/>
<dbReference type="InterPro" id="IPR012132">
    <property type="entry name" value="GMC_OxRdtase"/>
</dbReference>
<dbReference type="Gene3D" id="3.30.560.10">
    <property type="entry name" value="Glucose Oxidase, domain 3"/>
    <property type="match status" value="1"/>
</dbReference>
<dbReference type="PIRSF" id="PIRSF000137">
    <property type="entry name" value="Alcohol_oxidase"/>
    <property type="match status" value="1"/>
</dbReference>
<evidence type="ECO:0000256" key="2">
    <source>
        <dbReference type="PIRSR" id="PIRSR000137-1"/>
    </source>
</evidence>
<evidence type="ECO:0000256" key="3">
    <source>
        <dbReference type="PIRSR" id="PIRSR000137-2"/>
    </source>
</evidence>
<gene>
    <name evidence="7" type="ORF">PV09_08267</name>
</gene>
<dbReference type="HOGENOM" id="CLU_002865_6_3_1"/>
<feature type="active site" description="Proton donor" evidence="2">
    <location>
        <position position="477"/>
    </location>
</feature>
<sequence length="551" mass="60006">MDSEYDFIVIGAGASGCAVAAQLAQTASRPKVVLLEAGSPNGNETYLEASERFNVAFDPNSFPNWGYKTVPQHQLNGQEVDYSRGRGLGGTTSINFCGWLVGPKDDYEEWARLTGDDDFRWLNVKKCLDRIQHLHPEIPVPELRKYLKASPDHSTSGKIDISYGGPWIPDIGNIFVAAEQIGMRVNADINDGDPIGLGMGTVNCWKGKRIHAAAAYLPGCGPNLTVVTNALVSKIMVENKRAVAVEAADGRVFFARKEIILSGGALNSPQLLLLSGIGPKEEIEKHSIRTVHDLPMVGKNLRDHCYSAVGIVVKHGPDFVETDVAPLCPSPMAFLKSAAAMSSKEFASLPCDIQRHLSQPTIPNFEIATHTPPSMLDYEPSPDVSFVGAICILDNAQSHGTLTLKSADPNEAPIIDPKFATHPFDRKVLIDGIRQTIRLLQAPIYAKNTIEVLGPDPNADDEEIWEHIRTHFGSSWHMSCTVKMGRTPDEACVDSNFKVFGLEGLRVADMSVCPFVPNNHVQSTAYVLGEILAEKLAKEYGLVSSTVDARL</sequence>
<keyword evidence="8" id="KW-1185">Reference proteome</keyword>
<dbReference type="RefSeq" id="XP_016210098.1">
    <property type="nucleotide sequence ID" value="XM_016362133.1"/>
</dbReference>
<evidence type="ECO:0000256" key="1">
    <source>
        <dbReference type="ARBA" id="ARBA00010790"/>
    </source>
</evidence>
<comment type="cofactor">
    <cofactor evidence="3">
        <name>FAD</name>
        <dbReference type="ChEBI" id="CHEBI:57692"/>
    </cofactor>
</comment>
<dbReference type="GeneID" id="27316240"/>
<dbReference type="InterPro" id="IPR036188">
    <property type="entry name" value="FAD/NAD-bd_sf"/>
</dbReference>
<feature type="domain" description="Glucose-methanol-choline oxidoreductase N-terminal" evidence="6">
    <location>
        <begin position="264"/>
        <end position="278"/>
    </location>
</feature>
<dbReference type="InterPro" id="IPR000172">
    <property type="entry name" value="GMC_OxRdtase_N"/>
</dbReference>
<keyword evidence="4" id="KW-0285">Flavoprotein</keyword>
<dbReference type="PANTHER" id="PTHR11552:SF134">
    <property type="entry name" value="GLUCOSE-METHANOL-CHOLINE OXIDOREDUCTASE N-TERMINAL DOMAIN-CONTAINING PROTEIN"/>
    <property type="match status" value="1"/>
</dbReference>
<proteinExistence type="inferred from homology"/>
<dbReference type="AlphaFoldDB" id="A0A0D2AM54"/>
<feature type="binding site" evidence="3">
    <location>
        <begin position="476"/>
        <end position="477"/>
    </location>
    <ligand>
        <name>FAD</name>
        <dbReference type="ChEBI" id="CHEBI:57692"/>
    </ligand>
</feature>
<protein>
    <recommendedName>
        <fullName evidence="5 6">Glucose-methanol-choline oxidoreductase N-terminal domain-containing protein</fullName>
    </recommendedName>
</protein>
<dbReference type="VEuPathDB" id="FungiDB:PV09_08267"/>
<dbReference type="Proteomes" id="UP000053259">
    <property type="component" value="Unassembled WGS sequence"/>
</dbReference>
<dbReference type="PANTHER" id="PTHR11552">
    <property type="entry name" value="GLUCOSE-METHANOL-CHOLINE GMC OXIDOREDUCTASE"/>
    <property type="match status" value="1"/>
</dbReference>
<evidence type="ECO:0000313" key="7">
    <source>
        <dbReference type="EMBL" id="KIW00229.1"/>
    </source>
</evidence>
<name>A0A0D2AM54_9PEZI</name>
<feature type="domain" description="Glucose-methanol-choline oxidoreductase N-terminal" evidence="5">
    <location>
        <begin position="85"/>
        <end position="108"/>
    </location>
</feature>
<dbReference type="Pfam" id="PF00732">
    <property type="entry name" value="GMC_oxred_N"/>
    <property type="match status" value="1"/>
</dbReference>
<evidence type="ECO:0000259" key="5">
    <source>
        <dbReference type="PROSITE" id="PS00623"/>
    </source>
</evidence>
<feature type="binding site" evidence="3">
    <location>
        <position position="232"/>
    </location>
    <ligand>
        <name>FAD</name>
        <dbReference type="ChEBI" id="CHEBI:57692"/>
    </ligand>
</feature>
<keyword evidence="3 4" id="KW-0274">FAD</keyword>
<dbReference type="InParanoid" id="A0A0D2AM54"/>
<feature type="binding site" evidence="3">
    <location>
        <position position="91"/>
    </location>
    <ligand>
        <name>FAD</name>
        <dbReference type="ChEBI" id="CHEBI:57692"/>
    </ligand>
</feature>
<feature type="active site" description="Proton acceptor" evidence="2">
    <location>
        <position position="520"/>
    </location>
</feature>